<dbReference type="PROSITE" id="PS50878">
    <property type="entry name" value="RT_POL"/>
    <property type="match status" value="1"/>
</dbReference>
<evidence type="ECO:0000256" key="1">
    <source>
        <dbReference type="ARBA" id="ARBA00001974"/>
    </source>
</evidence>
<dbReference type="GeneID" id="20314218"/>
<evidence type="ECO:0000313" key="11">
    <source>
        <dbReference type="Proteomes" id="UP000054324"/>
    </source>
</evidence>
<dbReference type="InterPro" id="IPR000477">
    <property type="entry name" value="RT_dom"/>
</dbReference>
<dbReference type="EC" id="1.1.99.2" evidence="7"/>
<evidence type="ECO:0000256" key="4">
    <source>
        <dbReference type="ARBA" id="ARBA00023002"/>
    </source>
</evidence>
<evidence type="ECO:0000256" key="6">
    <source>
        <dbReference type="ARBA" id="ARBA00037941"/>
    </source>
</evidence>
<evidence type="ECO:0000313" key="10">
    <source>
        <dbReference type="EMBL" id="KER34160.1"/>
    </source>
</evidence>
<evidence type="ECO:0000256" key="8">
    <source>
        <dbReference type="ARBA" id="ARBA00041137"/>
    </source>
</evidence>
<dbReference type="NCBIfam" id="NF008726">
    <property type="entry name" value="PRK11728.1"/>
    <property type="match status" value="1"/>
</dbReference>
<reference evidence="10 11" key="1">
    <citation type="submission" date="2013-11" db="EMBL/GenBank/DDBJ databases">
        <title>Opisthorchis viverrini - life in the bile duct.</title>
        <authorList>
            <person name="Young N.D."/>
            <person name="Nagarajan N."/>
            <person name="Lin S.J."/>
            <person name="Korhonen P.K."/>
            <person name="Jex A.R."/>
            <person name="Hall R.S."/>
            <person name="Safavi-Hemami H."/>
            <person name="Kaewkong W."/>
            <person name="Bertrand D."/>
            <person name="Gao S."/>
            <person name="Seet Q."/>
            <person name="Wongkham S."/>
            <person name="Teh B.T."/>
            <person name="Wongkham C."/>
            <person name="Intapan P.M."/>
            <person name="Maleewong W."/>
            <person name="Yang X."/>
            <person name="Hu M."/>
            <person name="Wang Z."/>
            <person name="Hofmann A."/>
            <person name="Sternberg P.W."/>
            <person name="Tan P."/>
            <person name="Wang J."/>
            <person name="Gasser R.B."/>
        </authorList>
    </citation>
    <scope>NUCLEOTIDE SEQUENCE [LARGE SCALE GENOMIC DNA]</scope>
</reference>
<dbReference type="Proteomes" id="UP000054324">
    <property type="component" value="Unassembled WGS sequence"/>
</dbReference>
<dbReference type="PANTHER" id="PTHR43104">
    <property type="entry name" value="L-2-HYDROXYGLUTARATE DEHYDROGENASE, MITOCHONDRIAL"/>
    <property type="match status" value="1"/>
</dbReference>
<dbReference type="EMBL" id="KL596619">
    <property type="protein sequence ID" value="KER34160.1"/>
    <property type="molecule type" value="Genomic_DNA"/>
</dbReference>
<dbReference type="Gene3D" id="3.30.9.10">
    <property type="entry name" value="D-Amino Acid Oxidase, subunit A, domain 2"/>
    <property type="match status" value="1"/>
</dbReference>
<evidence type="ECO:0000256" key="7">
    <source>
        <dbReference type="ARBA" id="ARBA00038878"/>
    </source>
</evidence>
<dbReference type="InterPro" id="IPR006076">
    <property type="entry name" value="FAD-dep_OxRdtase"/>
</dbReference>
<comment type="cofactor">
    <cofactor evidence="1">
        <name>FAD</name>
        <dbReference type="ChEBI" id="CHEBI:57692"/>
    </cofactor>
</comment>
<evidence type="ECO:0000256" key="3">
    <source>
        <dbReference type="ARBA" id="ARBA00022827"/>
    </source>
</evidence>
<dbReference type="GO" id="GO:0047545">
    <property type="term" value="F:(S)-2-hydroxyglutarate dehydrogenase activity"/>
    <property type="evidence" value="ECO:0007669"/>
    <property type="project" value="UniProtKB-EC"/>
</dbReference>
<keyword evidence="3" id="KW-0274">FAD</keyword>
<name>A0A075ADF5_OPIVI</name>
<accession>A0A075ADF5</accession>
<keyword evidence="4" id="KW-0560">Oxidoreductase</keyword>
<dbReference type="PANTHER" id="PTHR43104:SF2">
    <property type="entry name" value="L-2-HYDROXYGLUTARATE DEHYDROGENASE, MITOCHONDRIAL"/>
    <property type="match status" value="1"/>
</dbReference>
<comment type="similarity">
    <text evidence="6">Belongs to the L2HGDH family.</text>
</comment>
<dbReference type="CTD" id="20314218"/>
<sequence>MAYFDSVPHVPLLHKLESYGIQGKILRRIKAFLLDRSVGWTYSFPAPVPIGVPQGSVLGPLLFLINVNDLPDVLASPCLLFADDLKSWSSNASAYQMAVDAARQWSLDWHLPLNDEIAPAELAIFSDEEMCIVQTASTPSFHNFDCVIIGGGIVGLATARELIIRYPKWKMAVLEKEKELSLHQSKNNSGVIHAGIYYVPGSLKAKLCVEGMKRSYAYVEKKGIPYKKSGKLIVATENYEISELRKLFERATINNVPGAKLINGSQISELEPNCVGLEAIYSPETGIVDWRTVALSFAKDFENLGGIIMTKFEVTHFDEAHQNTDYPLRIRPSDTSRCDLPSVQTKYAICCGGLQSDRLAERTGCSPSPKIIPFRGDYLRLRDEMSDLVKTNIYPVPNPRFPFLGVHFTPRIDGTVWLGPNAILSLDREGYGFCDFNAKDALDSLTYSGFWKLATKYITFGANEIIDNIFIKRQVRKLQRFVPKLKVTDVIRGPSGIRAQALNPDGMLVDDFVIQRGETGISRRVMHVRNAPSPAATSSLAIARSLADEARELFEFPEPAQRDSV</sequence>
<dbReference type="Pfam" id="PF01266">
    <property type="entry name" value="DAO"/>
    <property type="match status" value="1"/>
</dbReference>
<evidence type="ECO:0000256" key="5">
    <source>
        <dbReference type="ARBA" id="ARBA00036066"/>
    </source>
</evidence>
<dbReference type="InterPro" id="IPR036188">
    <property type="entry name" value="FAD/NAD-bd_sf"/>
</dbReference>
<dbReference type="Gene3D" id="3.50.50.60">
    <property type="entry name" value="FAD/NAD(P)-binding domain"/>
    <property type="match status" value="1"/>
</dbReference>
<dbReference type="SUPFAM" id="SSF51905">
    <property type="entry name" value="FAD/NAD(P)-binding domain"/>
    <property type="match status" value="1"/>
</dbReference>
<evidence type="ECO:0000256" key="2">
    <source>
        <dbReference type="ARBA" id="ARBA00022630"/>
    </source>
</evidence>
<organism evidence="10 11">
    <name type="scientific">Opisthorchis viverrini</name>
    <name type="common">Southeast Asian liver fluke</name>
    <dbReference type="NCBI Taxonomy" id="6198"/>
    <lineage>
        <taxon>Eukaryota</taxon>
        <taxon>Metazoa</taxon>
        <taxon>Spiralia</taxon>
        <taxon>Lophotrochozoa</taxon>
        <taxon>Platyhelminthes</taxon>
        <taxon>Trematoda</taxon>
        <taxon>Digenea</taxon>
        <taxon>Opisthorchiida</taxon>
        <taxon>Opisthorchiata</taxon>
        <taxon>Opisthorchiidae</taxon>
        <taxon>Opisthorchis</taxon>
    </lineage>
</organism>
<keyword evidence="11" id="KW-1185">Reference proteome</keyword>
<dbReference type="AlphaFoldDB" id="A0A075ADF5"/>
<comment type="catalytic activity">
    <reaction evidence="5">
        <text>(S)-2-hydroxyglutarate + A = 2-oxoglutarate + AH2</text>
        <dbReference type="Rhea" id="RHEA:21252"/>
        <dbReference type="ChEBI" id="CHEBI:13193"/>
        <dbReference type="ChEBI" id="CHEBI:16782"/>
        <dbReference type="ChEBI" id="CHEBI:16810"/>
        <dbReference type="ChEBI" id="CHEBI:17499"/>
        <dbReference type="EC" id="1.1.99.2"/>
    </reaction>
</comment>
<dbReference type="Pfam" id="PF00078">
    <property type="entry name" value="RVT_1"/>
    <property type="match status" value="1"/>
</dbReference>
<dbReference type="STRING" id="6198.A0A075ADF5"/>
<protein>
    <recommendedName>
        <fullName evidence="8">L-2-hydroxyglutarate dehydrogenase, mitochondrial</fullName>
        <ecNumber evidence="7">1.1.99.2</ecNumber>
    </recommendedName>
</protein>
<dbReference type="OrthoDB" id="498204at2759"/>
<proteinExistence type="inferred from homology"/>
<dbReference type="KEGG" id="ovi:T265_00030"/>
<keyword evidence="2" id="KW-0285">Flavoprotein</keyword>
<feature type="domain" description="Reverse transcriptase" evidence="9">
    <location>
        <begin position="1"/>
        <end position="149"/>
    </location>
</feature>
<dbReference type="RefSeq" id="XP_009161951.1">
    <property type="nucleotide sequence ID" value="XM_009163687.1"/>
</dbReference>
<evidence type="ECO:0000259" key="9">
    <source>
        <dbReference type="PROSITE" id="PS50878"/>
    </source>
</evidence>
<gene>
    <name evidence="10" type="ORF">T265_00030</name>
</gene>